<dbReference type="Proteomes" id="UP000199202">
    <property type="component" value="Unassembled WGS sequence"/>
</dbReference>
<keyword evidence="3" id="KW-1185">Reference proteome</keyword>
<dbReference type="STRING" id="633440.SAMN05421869_15027"/>
<feature type="signal peptide" evidence="1">
    <location>
        <begin position="1"/>
        <end position="42"/>
    </location>
</feature>
<organism evidence="2 3">
    <name type="scientific">Nonomuraea jiangxiensis</name>
    <dbReference type="NCBI Taxonomy" id="633440"/>
    <lineage>
        <taxon>Bacteria</taxon>
        <taxon>Bacillati</taxon>
        <taxon>Actinomycetota</taxon>
        <taxon>Actinomycetes</taxon>
        <taxon>Streptosporangiales</taxon>
        <taxon>Streptosporangiaceae</taxon>
        <taxon>Nonomuraea</taxon>
    </lineage>
</organism>
<protein>
    <submittedName>
        <fullName evidence="2">Uncharacterized protein</fullName>
    </submittedName>
</protein>
<proteinExistence type="predicted"/>
<dbReference type="AlphaFoldDB" id="A0A1G9UW02"/>
<feature type="chain" id="PRO_5038509588" evidence="1">
    <location>
        <begin position="43"/>
        <end position="151"/>
    </location>
</feature>
<keyword evidence="1" id="KW-0732">Signal</keyword>
<accession>A0A1G9UW02</accession>
<dbReference type="RefSeq" id="WP_143044289.1">
    <property type="nucleotide sequence ID" value="NZ_FNDJ01000050.1"/>
</dbReference>
<dbReference type="EMBL" id="FNDJ01000050">
    <property type="protein sequence ID" value="SDM64093.1"/>
    <property type="molecule type" value="Genomic_DNA"/>
</dbReference>
<gene>
    <name evidence="2" type="ORF">SAMN05421869_15027</name>
</gene>
<evidence type="ECO:0000256" key="1">
    <source>
        <dbReference type="SAM" id="SignalP"/>
    </source>
</evidence>
<name>A0A1G9UW02_9ACTN</name>
<sequence length="151" mass="15813">MTNDARLHPTAPRRAAMKAVWAVPAAAMAVVATLACGTPAQAAQAAPGSAQAAPASAQGLSEPVRPLINERRCNSSEIPRQIWLTSASRPTRCFGGTVGGIHIGSFPVQWLSSGDYTGTIACLGGWSLRFNPGTDVLLNRTCTYLEIRHGS</sequence>
<dbReference type="OrthoDB" id="5195925at2"/>
<evidence type="ECO:0000313" key="3">
    <source>
        <dbReference type="Proteomes" id="UP000199202"/>
    </source>
</evidence>
<evidence type="ECO:0000313" key="2">
    <source>
        <dbReference type="EMBL" id="SDM64093.1"/>
    </source>
</evidence>
<reference evidence="2 3" key="1">
    <citation type="submission" date="2016-10" db="EMBL/GenBank/DDBJ databases">
        <authorList>
            <person name="de Groot N.N."/>
        </authorList>
    </citation>
    <scope>NUCLEOTIDE SEQUENCE [LARGE SCALE GENOMIC DNA]</scope>
    <source>
        <strain evidence="2 3">CGMCC 4.6533</strain>
    </source>
</reference>